<organism evidence="2">
    <name type="scientific">viral metagenome</name>
    <dbReference type="NCBI Taxonomy" id="1070528"/>
    <lineage>
        <taxon>unclassified sequences</taxon>
        <taxon>metagenomes</taxon>
        <taxon>organismal metagenomes</taxon>
    </lineage>
</organism>
<reference evidence="2" key="1">
    <citation type="journal article" date="2020" name="Nature">
        <title>Giant virus diversity and host interactions through global metagenomics.</title>
        <authorList>
            <person name="Schulz F."/>
            <person name="Roux S."/>
            <person name="Paez-Espino D."/>
            <person name="Jungbluth S."/>
            <person name="Walsh D.A."/>
            <person name="Denef V.J."/>
            <person name="McMahon K.D."/>
            <person name="Konstantinidis K.T."/>
            <person name="Eloe-Fadrosh E.A."/>
            <person name="Kyrpides N.C."/>
            <person name="Woyke T."/>
        </authorList>
    </citation>
    <scope>NUCLEOTIDE SEQUENCE</scope>
    <source>
        <strain evidence="2">GVMAG-S-1014582-52</strain>
    </source>
</reference>
<accession>A0A6C0LQR1</accession>
<dbReference type="AlphaFoldDB" id="A0A6C0LQR1"/>
<name>A0A6C0LQR1_9ZZZZ</name>
<evidence type="ECO:0000313" key="2">
    <source>
        <dbReference type="EMBL" id="QHU33226.1"/>
    </source>
</evidence>
<dbReference type="EMBL" id="MN740556">
    <property type="protein sequence ID" value="QHU33226.1"/>
    <property type="molecule type" value="Genomic_DNA"/>
</dbReference>
<feature type="coiled-coil region" evidence="1">
    <location>
        <begin position="297"/>
        <end position="335"/>
    </location>
</feature>
<evidence type="ECO:0000256" key="1">
    <source>
        <dbReference type="SAM" id="Coils"/>
    </source>
</evidence>
<protein>
    <submittedName>
        <fullName evidence="2">Uncharacterized protein</fullName>
    </submittedName>
</protein>
<sequence>MNYQSILKEYLLSQTNIDYIINLMLSKFKISQKAIPKCINIISNNFIKYLNEIDRFPKNNEELSIALQFLNKKCMDDFTNYLINRYPNRSLNRNEDIQQNNSKLSDQFSILSIEDTEKILNQHGMSLNQFRMTNKQTSLQSNLEYLISNPNILQMFNLCINQINPPKHNFIIDAILDKKQVEELLNNNSEDDKHDQIKVTNNYSSNVSILKNNKTVQMEASISEEKNNILSTIKDNESIQEKENKKIPTESIIDVENFEIDFTKKITKQQLPLAQKKINELLESKNNYISINNLEMIDIIDDQIKSIIQNIKKMKNEFEIQEQESKENLRDALQKSYRRSVDDDNVEFLDLEMNPTNDYNDQKNIMVQFEQNRKMLEIAIIDYYLPHNSFNVNRFNNKFSVYFNGKTIRFQIPPADYDINSLINYIKSNATFLDFNISDDKIITITNNLNVNFDLMITMDDNIFKMLGFNDKSNTYRDKKSYVANREYNLSCNDKVFFSLSGTSIEPVLMEFDKKIEVNKILRKSKSGFNIRRLFLVFKNDNDQYYDFIMPFKICLKLTYESSLDKIYENEKDS</sequence>
<keyword evidence="1" id="KW-0175">Coiled coil</keyword>
<proteinExistence type="predicted"/>